<evidence type="ECO:0000256" key="2">
    <source>
        <dbReference type="ARBA" id="ARBA00022448"/>
    </source>
</evidence>
<name>A0ABW2SIP4_9ACTO</name>
<dbReference type="CDD" id="cd06261">
    <property type="entry name" value="TM_PBP2"/>
    <property type="match status" value="1"/>
</dbReference>
<reference evidence="11" key="1">
    <citation type="journal article" date="2019" name="Int. J. Syst. Evol. Microbiol.">
        <title>The Global Catalogue of Microorganisms (GCM) 10K type strain sequencing project: providing services to taxonomists for standard genome sequencing and annotation.</title>
        <authorList>
            <consortium name="The Broad Institute Genomics Platform"/>
            <consortium name="The Broad Institute Genome Sequencing Center for Infectious Disease"/>
            <person name="Wu L."/>
            <person name="Ma J."/>
        </authorList>
    </citation>
    <scope>NUCLEOTIDE SEQUENCE [LARGE SCALE GENOMIC DNA]</scope>
    <source>
        <strain evidence="11">CCUG 56698</strain>
    </source>
</reference>
<dbReference type="Proteomes" id="UP001596527">
    <property type="component" value="Unassembled WGS sequence"/>
</dbReference>
<evidence type="ECO:0000256" key="8">
    <source>
        <dbReference type="SAM" id="MobiDB-lite"/>
    </source>
</evidence>
<feature type="transmembrane region" description="Helical" evidence="7">
    <location>
        <begin position="282"/>
        <end position="305"/>
    </location>
</feature>
<gene>
    <name evidence="10" type="ORF">ACFQWG_01705</name>
</gene>
<evidence type="ECO:0000256" key="1">
    <source>
        <dbReference type="ARBA" id="ARBA00004651"/>
    </source>
</evidence>
<evidence type="ECO:0000256" key="7">
    <source>
        <dbReference type="RuleBase" id="RU363032"/>
    </source>
</evidence>
<comment type="caution">
    <text evidence="10">The sequence shown here is derived from an EMBL/GenBank/DDBJ whole genome shotgun (WGS) entry which is preliminary data.</text>
</comment>
<feature type="transmembrane region" description="Helical" evidence="7">
    <location>
        <begin position="97"/>
        <end position="116"/>
    </location>
</feature>
<feature type="region of interest" description="Disordered" evidence="8">
    <location>
        <begin position="1"/>
        <end position="28"/>
    </location>
</feature>
<dbReference type="Pfam" id="PF00528">
    <property type="entry name" value="BPD_transp_1"/>
    <property type="match status" value="1"/>
</dbReference>
<dbReference type="InterPro" id="IPR000515">
    <property type="entry name" value="MetI-like"/>
</dbReference>
<evidence type="ECO:0000259" key="9">
    <source>
        <dbReference type="PROSITE" id="PS50928"/>
    </source>
</evidence>
<dbReference type="PANTHER" id="PTHR30193">
    <property type="entry name" value="ABC TRANSPORTER PERMEASE PROTEIN"/>
    <property type="match status" value="1"/>
</dbReference>
<comment type="similarity">
    <text evidence="7">Belongs to the binding-protein-dependent transport system permease family.</text>
</comment>
<dbReference type="RefSeq" id="WP_380971532.1">
    <property type="nucleotide sequence ID" value="NZ_JBHTEF010000001.1"/>
</dbReference>
<comment type="subcellular location">
    <subcellularLocation>
        <location evidence="1 7">Cell membrane</location>
        <topology evidence="1 7">Multi-pass membrane protein</topology>
    </subcellularLocation>
</comment>
<organism evidence="10 11">
    <name type="scientific">Schaalia naturae</name>
    <dbReference type="NCBI Taxonomy" id="635203"/>
    <lineage>
        <taxon>Bacteria</taxon>
        <taxon>Bacillati</taxon>
        <taxon>Actinomycetota</taxon>
        <taxon>Actinomycetes</taxon>
        <taxon>Actinomycetales</taxon>
        <taxon>Actinomycetaceae</taxon>
        <taxon>Schaalia</taxon>
    </lineage>
</organism>
<keyword evidence="3" id="KW-1003">Cell membrane</keyword>
<evidence type="ECO:0000256" key="5">
    <source>
        <dbReference type="ARBA" id="ARBA00022989"/>
    </source>
</evidence>
<proteinExistence type="inferred from homology"/>
<dbReference type="InterPro" id="IPR051393">
    <property type="entry name" value="ABC_transporter_permease"/>
</dbReference>
<evidence type="ECO:0000256" key="6">
    <source>
        <dbReference type="ARBA" id="ARBA00023136"/>
    </source>
</evidence>
<protein>
    <submittedName>
        <fullName evidence="10">Carbohydrate ABC transporter permease</fullName>
    </submittedName>
</protein>
<keyword evidence="6 7" id="KW-0472">Membrane</keyword>
<sequence>MTHALTKRHDDNASRRSHAVRGSATRSRDRLWGPGFAGPQAVGLLVFVVLPIVMTVVMSLFNWPMIGSRSWNGLENYRTLFGDPVFRAAVRNTCEFVVSYLALNLVVSLGIAAWLSGPRVRHRQFFRVVFFIPTVTPIVANTVVWRLLYQRDGLIDGAFQGLFGTHAPDFLNDPKWAMAAIVMMSVWQGFGYNMLVFSAALDSVPDSVVEAAMLDGAGPVRTFFSVKLPLITPSVFYGATMTLITSFQVFTQPFILTKGGPGSSTTTLVYFIYSQGFMFQRLGIAAAAAWLLFLIILAITILQFWGEKKWVHYE</sequence>
<dbReference type="InterPro" id="IPR035906">
    <property type="entry name" value="MetI-like_sf"/>
</dbReference>
<dbReference type="EMBL" id="JBHTEF010000001">
    <property type="protein sequence ID" value="MFC7579942.1"/>
    <property type="molecule type" value="Genomic_DNA"/>
</dbReference>
<dbReference type="PROSITE" id="PS50928">
    <property type="entry name" value="ABC_TM1"/>
    <property type="match status" value="1"/>
</dbReference>
<evidence type="ECO:0000256" key="3">
    <source>
        <dbReference type="ARBA" id="ARBA00022475"/>
    </source>
</evidence>
<dbReference type="PANTHER" id="PTHR30193:SF37">
    <property type="entry name" value="INNER MEMBRANE ABC TRANSPORTER PERMEASE PROTEIN YCJO"/>
    <property type="match status" value="1"/>
</dbReference>
<evidence type="ECO:0000313" key="11">
    <source>
        <dbReference type="Proteomes" id="UP001596527"/>
    </source>
</evidence>
<keyword evidence="4 7" id="KW-0812">Transmembrane</keyword>
<accession>A0ABW2SIP4</accession>
<keyword evidence="11" id="KW-1185">Reference proteome</keyword>
<feature type="transmembrane region" description="Helical" evidence="7">
    <location>
        <begin position="176"/>
        <end position="197"/>
    </location>
</feature>
<feature type="transmembrane region" description="Helical" evidence="7">
    <location>
        <begin position="36"/>
        <end position="61"/>
    </location>
</feature>
<evidence type="ECO:0000256" key="4">
    <source>
        <dbReference type="ARBA" id="ARBA00022692"/>
    </source>
</evidence>
<keyword evidence="5 7" id="KW-1133">Transmembrane helix</keyword>
<feature type="domain" description="ABC transmembrane type-1" evidence="9">
    <location>
        <begin position="90"/>
        <end position="303"/>
    </location>
</feature>
<feature type="transmembrane region" description="Helical" evidence="7">
    <location>
        <begin position="128"/>
        <end position="148"/>
    </location>
</feature>
<evidence type="ECO:0000313" key="10">
    <source>
        <dbReference type="EMBL" id="MFC7579942.1"/>
    </source>
</evidence>
<keyword evidence="2 7" id="KW-0813">Transport</keyword>
<dbReference type="SUPFAM" id="SSF161098">
    <property type="entry name" value="MetI-like"/>
    <property type="match status" value="1"/>
</dbReference>
<dbReference type="Gene3D" id="1.10.3720.10">
    <property type="entry name" value="MetI-like"/>
    <property type="match status" value="1"/>
</dbReference>